<evidence type="ECO:0000256" key="8">
    <source>
        <dbReference type="ARBA" id="ARBA00030686"/>
    </source>
</evidence>
<dbReference type="RefSeq" id="WP_256601965.1">
    <property type="nucleotide sequence ID" value="NZ_JANIBJ010000013.1"/>
</dbReference>
<name>A0ABT1TFH1_9GAMM</name>
<comment type="pathway">
    <text evidence="1 10">Nucleoside biosynthesis; alpha-ribazole biosynthesis; alpha-ribazole from 5,6-dimethylbenzimidazole: step 1/2.</text>
</comment>
<evidence type="ECO:0000313" key="12">
    <source>
        <dbReference type="Proteomes" id="UP001524499"/>
    </source>
</evidence>
<evidence type="ECO:0000256" key="4">
    <source>
        <dbReference type="ARBA" id="ARBA00015486"/>
    </source>
</evidence>
<dbReference type="NCBIfam" id="NF000996">
    <property type="entry name" value="PRK00105.1"/>
    <property type="match status" value="1"/>
</dbReference>
<dbReference type="InterPro" id="IPR017846">
    <property type="entry name" value="Nict_dMeBzImd_PRibTrfase_bact"/>
</dbReference>
<dbReference type="Gene3D" id="3.40.50.10210">
    <property type="match status" value="1"/>
</dbReference>
<evidence type="ECO:0000256" key="3">
    <source>
        <dbReference type="ARBA" id="ARBA00011991"/>
    </source>
</evidence>
<protein>
    <recommendedName>
        <fullName evidence="4 10">Nicotinate-nucleotide--dimethylbenzimidazole phosphoribosyltransferase</fullName>
        <shortName evidence="10">NN:DBI PRT</shortName>
        <ecNumber evidence="3 10">2.4.2.21</ecNumber>
    </recommendedName>
    <alternativeName>
        <fullName evidence="8 10">N(1)-alpha-phosphoribosyltransferase</fullName>
    </alternativeName>
</protein>
<dbReference type="CDD" id="cd02439">
    <property type="entry name" value="DMB-PRT_CobT"/>
    <property type="match status" value="1"/>
</dbReference>
<organism evidence="11 12">
    <name type="scientific">Methylomonas subterranea</name>
    <dbReference type="NCBI Taxonomy" id="2952225"/>
    <lineage>
        <taxon>Bacteria</taxon>
        <taxon>Pseudomonadati</taxon>
        <taxon>Pseudomonadota</taxon>
        <taxon>Gammaproteobacteria</taxon>
        <taxon>Methylococcales</taxon>
        <taxon>Methylococcaceae</taxon>
        <taxon>Methylomonas</taxon>
    </lineage>
</organism>
<reference evidence="11 12" key="1">
    <citation type="submission" date="2022-07" db="EMBL/GenBank/DDBJ databases">
        <title>Methylomonas rivi sp. nov., Methylomonas rosea sp. nov., Methylomonas aureus sp. nov. and Methylomonas subterranea sp. nov., four novel methanotrophs isolated from a freshwater creek and the deep terrestrial subsurface.</title>
        <authorList>
            <person name="Abin C."/>
            <person name="Sankaranarayanan K."/>
            <person name="Garner C."/>
            <person name="Sindelar R."/>
            <person name="Kotary K."/>
            <person name="Garner R."/>
            <person name="Barclay S."/>
            <person name="Lawson P."/>
            <person name="Krumholz L."/>
        </authorList>
    </citation>
    <scope>NUCLEOTIDE SEQUENCE [LARGE SCALE GENOMIC DNA]</scope>
    <source>
        <strain evidence="11 12">SURF-2</strain>
    </source>
</reference>
<evidence type="ECO:0000256" key="6">
    <source>
        <dbReference type="ARBA" id="ARBA00022676"/>
    </source>
</evidence>
<keyword evidence="12" id="KW-1185">Reference proteome</keyword>
<dbReference type="Proteomes" id="UP001524499">
    <property type="component" value="Unassembled WGS sequence"/>
</dbReference>
<gene>
    <name evidence="10 11" type="primary">cobT</name>
    <name evidence="11" type="ORF">NP590_08745</name>
</gene>
<evidence type="ECO:0000313" key="11">
    <source>
        <dbReference type="EMBL" id="MCQ8104190.1"/>
    </source>
</evidence>
<dbReference type="SUPFAM" id="SSF52733">
    <property type="entry name" value="Nicotinate mononucleotide:5,6-dimethylbenzimidazole phosphoribosyltransferase (CobT)"/>
    <property type="match status" value="1"/>
</dbReference>
<dbReference type="InterPro" id="IPR003200">
    <property type="entry name" value="Nict_dMeBzImd_PRibTrfase"/>
</dbReference>
<dbReference type="HAMAP" id="MF_00230">
    <property type="entry name" value="CobT"/>
    <property type="match status" value="1"/>
</dbReference>
<keyword evidence="5 10" id="KW-0169">Cobalamin biosynthesis</keyword>
<dbReference type="Gene3D" id="1.10.1610.10">
    <property type="match status" value="1"/>
</dbReference>
<evidence type="ECO:0000256" key="5">
    <source>
        <dbReference type="ARBA" id="ARBA00022573"/>
    </source>
</evidence>
<dbReference type="PANTHER" id="PTHR43463:SF1">
    <property type="entry name" value="NICOTINATE-NUCLEOTIDE--DIMETHYLBENZIMIDAZOLE PHOSPHORIBOSYLTRANSFERASE"/>
    <property type="match status" value="1"/>
</dbReference>
<keyword evidence="6 10" id="KW-0328">Glycosyltransferase</keyword>
<dbReference type="EC" id="2.4.2.21" evidence="3 10"/>
<comment type="catalytic activity">
    <reaction evidence="9 10">
        <text>5,6-dimethylbenzimidazole + nicotinate beta-D-ribonucleotide = alpha-ribazole 5'-phosphate + nicotinate + H(+)</text>
        <dbReference type="Rhea" id="RHEA:11196"/>
        <dbReference type="ChEBI" id="CHEBI:15378"/>
        <dbReference type="ChEBI" id="CHEBI:15890"/>
        <dbReference type="ChEBI" id="CHEBI:32544"/>
        <dbReference type="ChEBI" id="CHEBI:57502"/>
        <dbReference type="ChEBI" id="CHEBI:57918"/>
        <dbReference type="EC" id="2.4.2.21"/>
    </reaction>
</comment>
<dbReference type="InterPro" id="IPR036087">
    <property type="entry name" value="Nict_dMeBzImd_PRibTrfase_sf"/>
</dbReference>
<comment type="similarity">
    <text evidence="2 10">Belongs to the CobT family.</text>
</comment>
<sequence>MQRLFLPIAPPDAGFHRRALDRQAQLTKPPGSLGMLENLAVRLAAMQRRDDPRLERIHISIFAADHGIAAEGVSAFPQAVTTEMVKNFAAGGAAANVLARRIDARFEVVDVGLLNPVELPGVISQRAGAGTENFKIGQAMTSAQLDIALRAGMAAVDRALAGRADIFIGGEMGIANTCSASAVAAALLALPAEDITGAGTGLNREQILHKAAVIRQALHRHRQQLTAPLAVLQRLGGFEIAALAGAYIGAAQQALPVLVDGFISSVAALVAVGINPDCQAWFFFGHRSGEKGHGRVLDALAAEPILQLGMRLGEASGALMAVPVLQTACLLHNEMATFAQARVSAGL</sequence>
<comment type="function">
    <text evidence="10">Catalyzes the synthesis of alpha-ribazole-5'-phosphate from nicotinate mononucleotide (NAMN) and 5,6-dimethylbenzimidazole (DMB).</text>
</comment>
<dbReference type="PANTHER" id="PTHR43463">
    <property type="entry name" value="NICOTINATE-NUCLEOTIDE--DIMETHYLBENZIMIDAZOLE PHOSPHORIBOSYLTRANSFERASE"/>
    <property type="match status" value="1"/>
</dbReference>
<comment type="caution">
    <text evidence="11">The sequence shown here is derived from an EMBL/GenBank/DDBJ whole genome shotgun (WGS) entry which is preliminary data.</text>
</comment>
<evidence type="ECO:0000256" key="10">
    <source>
        <dbReference type="HAMAP-Rule" id="MF_00230"/>
    </source>
</evidence>
<dbReference type="InterPro" id="IPR023195">
    <property type="entry name" value="Nict_dMeBzImd_PRibTrfase_N"/>
</dbReference>
<keyword evidence="7 10" id="KW-0808">Transferase</keyword>
<evidence type="ECO:0000256" key="2">
    <source>
        <dbReference type="ARBA" id="ARBA00007110"/>
    </source>
</evidence>
<dbReference type="NCBIfam" id="TIGR03160">
    <property type="entry name" value="cobT_DBIPRT"/>
    <property type="match status" value="1"/>
</dbReference>
<feature type="active site" description="Proton acceptor" evidence="10">
    <location>
        <position position="314"/>
    </location>
</feature>
<dbReference type="Pfam" id="PF02277">
    <property type="entry name" value="DBI_PRT"/>
    <property type="match status" value="1"/>
</dbReference>
<proteinExistence type="inferred from homology"/>
<dbReference type="GO" id="GO:0008939">
    <property type="term" value="F:nicotinate-nucleotide-dimethylbenzimidazole phosphoribosyltransferase activity"/>
    <property type="evidence" value="ECO:0007669"/>
    <property type="project" value="UniProtKB-EC"/>
</dbReference>
<evidence type="ECO:0000256" key="7">
    <source>
        <dbReference type="ARBA" id="ARBA00022679"/>
    </source>
</evidence>
<evidence type="ECO:0000256" key="9">
    <source>
        <dbReference type="ARBA" id="ARBA00047340"/>
    </source>
</evidence>
<dbReference type="EMBL" id="JANIBJ010000013">
    <property type="protein sequence ID" value="MCQ8104190.1"/>
    <property type="molecule type" value="Genomic_DNA"/>
</dbReference>
<accession>A0ABT1TFH1</accession>
<evidence type="ECO:0000256" key="1">
    <source>
        <dbReference type="ARBA" id="ARBA00005049"/>
    </source>
</evidence>